<dbReference type="InterPro" id="IPR001387">
    <property type="entry name" value="Cro/C1-type_HTH"/>
</dbReference>
<dbReference type="SMART" id="SM00530">
    <property type="entry name" value="HTH_XRE"/>
    <property type="match status" value="1"/>
</dbReference>
<dbReference type="Gene3D" id="1.10.260.40">
    <property type="entry name" value="lambda repressor-like DNA-binding domains"/>
    <property type="match status" value="1"/>
</dbReference>
<protein>
    <recommendedName>
        <fullName evidence="2">HTH cro/C1-type domain-containing protein</fullName>
    </recommendedName>
</protein>
<feature type="domain" description="HTH cro/C1-type" evidence="2">
    <location>
        <begin position="54"/>
        <end position="107"/>
    </location>
</feature>
<evidence type="ECO:0000259" key="2">
    <source>
        <dbReference type="PROSITE" id="PS50943"/>
    </source>
</evidence>
<dbReference type="EMBL" id="BAABRN010000097">
    <property type="protein sequence ID" value="GAA5504215.1"/>
    <property type="molecule type" value="Genomic_DNA"/>
</dbReference>
<feature type="region of interest" description="Disordered" evidence="1">
    <location>
        <begin position="188"/>
        <end position="222"/>
    </location>
</feature>
<evidence type="ECO:0000313" key="4">
    <source>
        <dbReference type="Proteomes" id="UP001458946"/>
    </source>
</evidence>
<name>A0ABP9VIY6_9DEIO</name>
<dbReference type="SUPFAM" id="SSF47413">
    <property type="entry name" value="lambda repressor-like DNA-binding domains"/>
    <property type="match status" value="1"/>
</dbReference>
<proteinExistence type="predicted"/>
<feature type="region of interest" description="Disordered" evidence="1">
    <location>
        <begin position="116"/>
        <end position="135"/>
    </location>
</feature>
<feature type="compositionally biased region" description="Pro residues" evidence="1">
    <location>
        <begin position="121"/>
        <end position="130"/>
    </location>
</feature>
<reference evidence="3 4" key="1">
    <citation type="submission" date="2024-02" db="EMBL/GenBank/DDBJ databases">
        <title>Deinococcus xinjiangensis NBRC 107630.</title>
        <authorList>
            <person name="Ichikawa N."/>
            <person name="Katano-Makiyama Y."/>
            <person name="Hidaka K."/>
        </authorList>
    </citation>
    <scope>NUCLEOTIDE SEQUENCE [LARGE SCALE GENOMIC DNA]</scope>
    <source>
        <strain evidence="3 4">NBRC 107630</strain>
    </source>
</reference>
<dbReference type="Proteomes" id="UP001458946">
    <property type="component" value="Unassembled WGS sequence"/>
</dbReference>
<organism evidence="3 4">
    <name type="scientific">Deinococcus xinjiangensis</name>
    <dbReference type="NCBI Taxonomy" id="457454"/>
    <lineage>
        <taxon>Bacteria</taxon>
        <taxon>Thermotogati</taxon>
        <taxon>Deinococcota</taxon>
        <taxon>Deinococci</taxon>
        <taxon>Deinococcales</taxon>
        <taxon>Deinococcaceae</taxon>
        <taxon>Deinococcus</taxon>
    </lineage>
</organism>
<accession>A0ABP9VIY6</accession>
<comment type="caution">
    <text evidence="3">The sequence shown here is derived from an EMBL/GenBank/DDBJ whole genome shotgun (WGS) entry which is preliminary data.</text>
</comment>
<sequence length="222" mass="24964">MSHPNIDAIGRAAYGVKARGLPPMDRPQPSVINFRQREKKDGRPKGLYMEVKTLNQWRMLRGLSVDELAELTGVGTSMESYLYRGSKPRVELGLKFASVLGVDVEQIIWGKPEKVDKASLPPMPKSPPYDPRTRTPVISDEQMEVMVQWAEAGMSKRDIHEAMGVSRQTFYTALEKYEALHGPVLFAQARAKPNERQGKKPAKKEAKPEPSRQRRKAAKAVL</sequence>
<dbReference type="InterPro" id="IPR010982">
    <property type="entry name" value="Lambda_DNA-bd_dom_sf"/>
</dbReference>
<dbReference type="InterPro" id="IPR009057">
    <property type="entry name" value="Homeodomain-like_sf"/>
</dbReference>
<dbReference type="CDD" id="cd00093">
    <property type="entry name" value="HTH_XRE"/>
    <property type="match status" value="1"/>
</dbReference>
<feature type="compositionally biased region" description="Basic residues" evidence="1">
    <location>
        <begin position="213"/>
        <end position="222"/>
    </location>
</feature>
<dbReference type="RefSeq" id="WP_353544182.1">
    <property type="nucleotide sequence ID" value="NZ_BAABRN010000097.1"/>
</dbReference>
<gene>
    <name evidence="3" type="ORF">Dxin01_03984</name>
</gene>
<dbReference type="PROSITE" id="PS50943">
    <property type="entry name" value="HTH_CROC1"/>
    <property type="match status" value="1"/>
</dbReference>
<dbReference type="SUPFAM" id="SSF46689">
    <property type="entry name" value="Homeodomain-like"/>
    <property type="match status" value="1"/>
</dbReference>
<feature type="compositionally biased region" description="Basic and acidic residues" evidence="1">
    <location>
        <begin position="192"/>
        <end position="212"/>
    </location>
</feature>
<dbReference type="Pfam" id="PF13384">
    <property type="entry name" value="HTH_23"/>
    <property type="match status" value="1"/>
</dbReference>
<keyword evidence="4" id="KW-1185">Reference proteome</keyword>
<evidence type="ECO:0000256" key="1">
    <source>
        <dbReference type="SAM" id="MobiDB-lite"/>
    </source>
</evidence>
<evidence type="ECO:0000313" key="3">
    <source>
        <dbReference type="EMBL" id="GAA5504215.1"/>
    </source>
</evidence>